<evidence type="ECO:0000256" key="1">
    <source>
        <dbReference type="ARBA" id="ARBA00001974"/>
    </source>
</evidence>
<evidence type="ECO:0000313" key="16">
    <source>
        <dbReference type="EMBL" id="MBZ3890603.1"/>
    </source>
</evidence>
<keyword evidence="8 15" id="KW-0274">FAD</keyword>
<dbReference type="GO" id="GO:0050661">
    <property type="term" value="F:NADP binding"/>
    <property type="evidence" value="ECO:0007669"/>
    <property type="project" value="InterPro"/>
</dbReference>
<keyword evidence="14" id="KW-0472">Membrane</keyword>
<comment type="subcellular location">
    <subcellularLocation>
        <location evidence="3">Endoplasmic reticulum membrane</location>
    </subcellularLocation>
    <subcellularLocation>
        <location evidence="2">Microsome membrane</location>
    </subcellularLocation>
</comment>
<keyword evidence="12 15" id="KW-0560">Oxidoreductase</keyword>
<evidence type="ECO:0000256" key="8">
    <source>
        <dbReference type="ARBA" id="ARBA00022827"/>
    </source>
</evidence>
<evidence type="ECO:0000256" key="15">
    <source>
        <dbReference type="RuleBase" id="RU361177"/>
    </source>
</evidence>
<keyword evidence="17" id="KW-1185">Reference proteome</keyword>
<evidence type="ECO:0000256" key="2">
    <source>
        <dbReference type="ARBA" id="ARBA00004524"/>
    </source>
</evidence>
<dbReference type="InterPro" id="IPR050346">
    <property type="entry name" value="FMO-like"/>
</dbReference>
<dbReference type="Pfam" id="PF00743">
    <property type="entry name" value="FMO-like"/>
    <property type="match status" value="1"/>
</dbReference>
<evidence type="ECO:0000256" key="6">
    <source>
        <dbReference type="ARBA" id="ARBA00022692"/>
    </source>
</evidence>
<evidence type="ECO:0000256" key="4">
    <source>
        <dbReference type="ARBA" id="ARBA00009183"/>
    </source>
</evidence>
<dbReference type="EMBL" id="JAATJV010441312">
    <property type="protein sequence ID" value="MBZ3890603.1"/>
    <property type="molecule type" value="Genomic_DNA"/>
</dbReference>
<sequence>MTKKKIAVIGSEDCGLSSLKCCLDEDLKSVCFERTDDIGGLCRYQEYPEEGRVSIYKLVIINTSKEMMCFSDYIIPDHYLNFMHNSQVLEYFRMYAKNFNLLKYIQSKTTVYSVKKRPNFSSSGQWEVVTECEGKKKVNVFDGVVHCTGHHTNANLSLESFPGISSFYIVPNNNKKVVQGSASFNQSTNMGHLL</sequence>
<evidence type="ECO:0000256" key="7">
    <source>
        <dbReference type="ARBA" id="ARBA00022824"/>
    </source>
</evidence>
<proteinExistence type="inferred from homology"/>
<keyword evidence="9" id="KW-0492">Microsome</keyword>
<dbReference type="EC" id="1.-.-.-" evidence="15"/>
<gene>
    <name evidence="16" type="ORF">SUZIE_208785</name>
</gene>
<keyword evidence="10" id="KW-0521">NADP</keyword>
<dbReference type="InterPro" id="IPR000960">
    <property type="entry name" value="Flavin_mOase"/>
</dbReference>
<dbReference type="SUPFAM" id="SSF51905">
    <property type="entry name" value="FAD/NAD(P)-binding domain"/>
    <property type="match status" value="1"/>
</dbReference>
<keyword evidence="6" id="KW-0812">Transmembrane</keyword>
<dbReference type="GO" id="GO:0050660">
    <property type="term" value="F:flavin adenine dinucleotide binding"/>
    <property type="evidence" value="ECO:0007669"/>
    <property type="project" value="InterPro"/>
</dbReference>
<dbReference type="PANTHER" id="PTHR23023">
    <property type="entry name" value="DIMETHYLANILINE MONOOXYGENASE"/>
    <property type="match status" value="1"/>
</dbReference>
<dbReference type="GO" id="GO:0005789">
    <property type="term" value="C:endoplasmic reticulum membrane"/>
    <property type="evidence" value="ECO:0007669"/>
    <property type="project" value="UniProtKB-SubCell"/>
</dbReference>
<evidence type="ECO:0000256" key="5">
    <source>
        <dbReference type="ARBA" id="ARBA00022630"/>
    </source>
</evidence>
<protein>
    <recommendedName>
        <fullName evidence="15">Flavin-containing monooxygenase</fullName>
        <ecNumber evidence="15">1.-.-.-</ecNumber>
    </recommendedName>
</protein>
<dbReference type="Proteomes" id="UP001166674">
    <property type="component" value="Unassembled WGS sequence"/>
</dbReference>
<dbReference type="InterPro" id="IPR020946">
    <property type="entry name" value="Flavin_mOase-like"/>
</dbReference>
<keyword evidence="5 15" id="KW-0285">Flavoprotein</keyword>
<evidence type="ECO:0000256" key="12">
    <source>
        <dbReference type="ARBA" id="ARBA00023002"/>
    </source>
</evidence>
<organism evidence="16 17">
    <name type="scientific">Sciurus carolinensis</name>
    <name type="common">Eastern gray squirrel</name>
    <dbReference type="NCBI Taxonomy" id="30640"/>
    <lineage>
        <taxon>Eukaryota</taxon>
        <taxon>Metazoa</taxon>
        <taxon>Chordata</taxon>
        <taxon>Craniata</taxon>
        <taxon>Vertebrata</taxon>
        <taxon>Euteleostomi</taxon>
        <taxon>Mammalia</taxon>
        <taxon>Eutheria</taxon>
        <taxon>Euarchontoglires</taxon>
        <taxon>Glires</taxon>
        <taxon>Rodentia</taxon>
        <taxon>Sciuromorpha</taxon>
        <taxon>Sciuridae</taxon>
        <taxon>Sciurinae</taxon>
        <taxon>Sciurini</taxon>
        <taxon>Sciurus</taxon>
    </lineage>
</organism>
<keyword evidence="11" id="KW-1133">Transmembrane helix</keyword>
<dbReference type="AlphaFoldDB" id="A0AA41NI43"/>
<dbReference type="Gene3D" id="3.50.50.60">
    <property type="entry name" value="FAD/NAD(P)-binding domain"/>
    <property type="match status" value="1"/>
</dbReference>
<dbReference type="FunFam" id="3.50.50.60:FF:000073">
    <property type="entry name" value="Dimethylaniline monooxygenase [N-oxide-forming]"/>
    <property type="match status" value="1"/>
</dbReference>
<evidence type="ECO:0000256" key="10">
    <source>
        <dbReference type="ARBA" id="ARBA00022857"/>
    </source>
</evidence>
<evidence type="ECO:0000256" key="9">
    <source>
        <dbReference type="ARBA" id="ARBA00022848"/>
    </source>
</evidence>
<dbReference type="GO" id="GO:0004499">
    <property type="term" value="F:N,N-dimethylaniline monooxygenase activity"/>
    <property type="evidence" value="ECO:0007669"/>
    <property type="project" value="InterPro"/>
</dbReference>
<comment type="similarity">
    <text evidence="4 15">Belongs to the FMO family.</text>
</comment>
<dbReference type="PRINTS" id="PR00370">
    <property type="entry name" value="FMOXYGENASE"/>
</dbReference>
<dbReference type="InterPro" id="IPR036188">
    <property type="entry name" value="FAD/NAD-bd_sf"/>
</dbReference>
<evidence type="ECO:0000256" key="14">
    <source>
        <dbReference type="ARBA" id="ARBA00023136"/>
    </source>
</evidence>
<name>A0AA41NI43_SCICA</name>
<evidence type="ECO:0000256" key="13">
    <source>
        <dbReference type="ARBA" id="ARBA00023033"/>
    </source>
</evidence>
<reference evidence="16" key="1">
    <citation type="submission" date="2020-03" db="EMBL/GenBank/DDBJ databases">
        <title>Studies in the Genomics of Life Span.</title>
        <authorList>
            <person name="Glass D."/>
        </authorList>
    </citation>
    <scope>NUCLEOTIDE SEQUENCE</scope>
    <source>
        <strain evidence="16">SUZIE</strain>
        <tissue evidence="16">Muscle</tissue>
    </source>
</reference>
<evidence type="ECO:0000256" key="11">
    <source>
        <dbReference type="ARBA" id="ARBA00022989"/>
    </source>
</evidence>
<keyword evidence="13 15" id="KW-0503">Monooxygenase</keyword>
<comment type="cofactor">
    <cofactor evidence="1 15">
        <name>FAD</name>
        <dbReference type="ChEBI" id="CHEBI:57692"/>
    </cofactor>
</comment>
<evidence type="ECO:0000313" key="17">
    <source>
        <dbReference type="Proteomes" id="UP001166674"/>
    </source>
</evidence>
<evidence type="ECO:0000256" key="3">
    <source>
        <dbReference type="ARBA" id="ARBA00004586"/>
    </source>
</evidence>
<accession>A0AA41NI43</accession>
<comment type="caution">
    <text evidence="16">The sequence shown here is derived from an EMBL/GenBank/DDBJ whole genome shotgun (WGS) entry which is preliminary data.</text>
</comment>
<keyword evidence="7" id="KW-0256">Endoplasmic reticulum</keyword>